<dbReference type="Pfam" id="PF01432">
    <property type="entry name" value="Peptidase_M3"/>
    <property type="match status" value="1"/>
</dbReference>
<evidence type="ECO:0000256" key="6">
    <source>
        <dbReference type="RuleBase" id="RU368091"/>
    </source>
</evidence>
<name>A0ABR5TM96_9BACL</name>
<evidence type="ECO:0000313" key="10">
    <source>
        <dbReference type="Proteomes" id="UP000070467"/>
    </source>
</evidence>
<dbReference type="Pfam" id="PF08439">
    <property type="entry name" value="Peptidase_M3_N"/>
    <property type="match status" value="1"/>
</dbReference>
<dbReference type="Gene3D" id="1.10.1370.20">
    <property type="entry name" value="Oligoendopeptidase f, C-terminal domain"/>
    <property type="match status" value="1"/>
</dbReference>
<keyword evidence="5 6" id="KW-0482">Metalloprotease</keyword>
<gene>
    <name evidence="9" type="ORF">HMPREF1871_00542</name>
</gene>
<dbReference type="Gene3D" id="1.20.140.70">
    <property type="entry name" value="Oligopeptidase f, N-terminal domain"/>
    <property type="match status" value="1"/>
</dbReference>
<proteinExistence type="inferred from homology"/>
<evidence type="ECO:0000256" key="1">
    <source>
        <dbReference type="ARBA" id="ARBA00022670"/>
    </source>
</evidence>
<keyword evidence="10" id="KW-1185">Reference proteome</keyword>
<dbReference type="SUPFAM" id="SSF55486">
    <property type="entry name" value="Metalloproteases ('zincins'), catalytic domain"/>
    <property type="match status" value="1"/>
</dbReference>
<dbReference type="InterPro" id="IPR001567">
    <property type="entry name" value="Pept_M3A_M3B_dom"/>
</dbReference>
<reference evidence="9 10" key="1">
    <citation type="submission" date="2016-01" db="EMBL/GenBank/DDBJ databases">
        <authorList>
            <person name="Mitreva M."/>
            <person name="Pepin K.H."/>
            <person name="Mihindukulasuriya K.A."/>
            <person name="Fulton R."/>
            <person name="Fronick C."/>
            <person name="O'Laughlin M."/>
            <person name="Miner T."/>
            <person name="Herter B."/>
            <person name="Rosa B.A."/>
            <person name="Cordes M."/>
            <person name="Tomlinson C."/>
            <person name="Wollam A."/>
            <person name="Palsikar V.B."/>
            <person name="Mardis E.R."/>
            <person name="Wilson R.K."/>
        </authorList>
    </citation>
    <scope>NUCLEOTIDE SEQUENCE [LARGE SCALE GENOMIC DNA]</scope>
    <source>
        <strain evidence="9 10">KA00071</strain>
    </source>
</reference>
<comment type="similarity">
    <text evidence="6">Belongs to the peptidase M3B family.</text>
</comment>
<dbReference type="InterPro" id="IPR045090">
    <property type="entry name" value="Pept_M3A_M3B"/>
</dbReference>
<feature type="domain" description="Peptidase M3A/M3B catalytic" evidence="7">
    <location>
        <begin position="203"/>
        <end position="586"/>
    </location>
</feature>
<evidence type="ECO:0000256" key="5">
    <source>
        <dbReference type="ARBA" id="ARBA00023049"/>
    </source>
</evidence>
<comment type="function">
    <text evidence="6">Has oligopeptidase activity and degrades a variety of small bioactive peptides.</text>
</comment>
<dbReference type="Gene3D" id="1.10.287.830">
    <property type="entry name" value="putative peptidase helix hairpin domain like"/>
    <property type="match status" value="1"/>
</dbReference>
<evidence type="ECO:0000259" key="7">
    <source>
        <dbReference type="Pfam" id="PF01432"/>
    </source>
</evidence>
<evidence type="ECO:0000256" key="3">
    <source>
        <dbReference type="ARBA" id="ARBA00022801"/>
    </source>
</evidence>
<organism evidence="9 10">
    <name type="scientific">Gemelliphila asaccharolytica</name>
    <dbReference type="NCBI Taxonomy" id="502393"/>
    <lineage>
        <taxon>Bacteria</taxon>
        <taxon>Bacillati</taxon>
        <taxon>Bacillota</taxon>
        <taxon>Bacilli</taxon>
        <taxon>Bacillales</taxon>
        <taxon>Gemellaceae</taxon>
        <taxon>Gemelliphila</taxon>
    </lineage>
</organism>
<accession>A0ABR5TM96</accession>
<evidence type="ECO:0000259" key="8">
    <source>
        <dbReference type="Pfam" id="PF08439"/>
    </source>
</evidence>
<keyword evidence="4 6" id="KW-0862">Zinc</keyword>
<dbReference type="InterPro" id="IPR042088">
    <property type="entry name" value="OligoPept_F_C"/>
</dbReference>
<dbReference type="Proteomes" id="UP000070467">
    <property type="component" value="Unassembled WGS sequence"/>
</dbReference>
<comment type="cofactor">
    <cofactor evidence="6">
        <name>Zn(2+)</name>
        <dbReference type="ChEBI" id="CHEBI:29105"/>
    </cofactor>
    <text evidence="6">Binds 1 zinc ion.</text>
</comment>
<evidence type="ECO:0000313" key="9">
    <source>
        <dbReference type="EMBL" id="KXB58316.1"/>
    </source>
</evidence>
<evidence type="ECO:0000256" key="2">
    <source>
        <dbReference type="ARBA" id="ARBA00022723"/>
    </source>
</evidence>
<comment type="caution">
    <text evidence="9">The sequence shown here is derived from an EMBL/GenBank/DDBJ whole genome shotgun (WGS) entry which is preliminary data.</text>
</comment>
<keyword evidence="3 6" id="KW-0378">Hydrolase</keyword>
<dbReference type="EC" id="3.4.24.-" evidence="6"/>
<dbReference type="InterPro" id="IPR004438">
    <property type="entry name" value="Peptidase_M3B"/>
</dbReference>
<dbReference type="InterPro" id="IPR013647">
    <property type="entry name" value="OligopepF_N_dom"/>
</dbReference>
<sequence>MKELLRKDIKIEETWDLTSIFKNDEEFYNEFQNVEKELKNIKKYQNKLKNSAKDLLLVLRASEDFDNKLETLYVYSHLKNDQDTTEAKYIKMHQKAYDLYVKASSEWSFLQPEIMALDENILNSYINQEEGLKKYKFFFEKLNTKRPYTLDKETEKIITLASGALSSSSETFSALNNTDVKFDPVKNKDGEILPLNFATYGKYMESKDRVLRKNTFKSMYKFYKEHINTLASTLSGNLKANKYYSDTHKYKSTRQNAMSNNYIPEEVYDNLIDTVNKNLHVLHKYHELQKKVFGEKELRLYDRSVSMVDSEPLEFDFETAKNMVIEAVKCMGEDYVENLKKAFEERWIDIRPNKGKRSGAYSSGGYNTKPYILLNYDDTLNSVHTLIHELGHSMHSYYTRKNQDKTYGSYSIFVAEVASTCNEALLSDYLYKKYKKENNKNAMLTILNHELSSYVGTLFRQVMFSEFEYKINTMLAKGEVLTAEYLNKLYYDLVKKYHGNALTYDDEIMYEWSRVPHFYYNYYVYQYATGFSAARALSSLILENKENAKKYIEEFLSKGNSNYPIEILKNAGVDMRGQEAITRAIREFDKKIDEFEKLYFEK</sequence>
<evidence type="ECO:0000256" key="4">
    <source>
        <dbReference type="ARBA" id="ARBA00022833"/>
    </source>
</evidence>
<dbReference type="NCBIfam" id="TIGR00181">
    <property type="entry name" value="pepF"/>
    <property type="match status" value="1"/>
</dbReference>
<dbReference type="CDD" id="cd09608">
    <property type="entry name" value="M3B_PepF"/>
    <property type="match status" value="1"/>
</dbReference>
<dbReference type="PANTHER" id="PTHR11804:SF84">
    <property type="entry name" value="SACCHAROLYSIN"/>
    <property type="match status" value="1"/>
</dbReference>
<feature type="domain" description="Oligopeptidase F N-terminal" evidence="8">
    <location>
        <begin position="113"/>
        <end position="182"/>
    </location>
</feature>
<dbReference type="RefSeq" id="WP_066129743.1">
    <property type="nucleotide sequence ID" value="NZ_KQ959870.1"/>
</dbReference>
<protein>
    <recommendedName>
        <fullName evidence="6">Oligopeptidase F</fullName>
        <ecNumber evidence="6">3.4.24.-</ecNumber>
    </recommendedName>
</protein>
<dbReference type="PANTHER" id="PTHR11804">
    <property type="entry name" value="PROTEASE M3 THIMET OLIGOPEPTIDASE-RELATED"/>
    <property type="match status" value="1"/>
</dbReference>
<keyword evidence="1 6" id="KW-0645">Protease</keyword>
<keyword evidence="2 6" id="KW-0479">Metal-binding</keyword>
<dbReference type="EMBL" id="LSDB01000017">
    <property type="protein sequence ID" value="KXB58316.1"/>
    <property type="molecule type" value="Genomic_DNA"/>
</dbReference>